<dbReference type="Proteomes" id="UP000199555">
    <property type="component" value="Unassembled WGS sequence"/>
</dbReference>
<proteinExistence type="predicted"/>
<gene>
    <name evidence="1" type="ORF">SAMN04487971_12530</name>
</gene>
<accession>A0A1G9N2H2</accession>
<dbReference type="EMBL" id="FNGE01000025">
    <property type="protein sequence ID" value="SDL80698.1"/>
    <property type="molecule type" value="Genomic_DNA"/>
</dbReference>
<keyword evidence="2" id="KW-1185">Reference proteome</keyword>
<organism evidence="1 2">
    <name type="scientific">Paracoccus chinensis</name>
    <dbReference type="NCBI Taxonomy" id="525640"/>
    <lineage>
        <taxon>Bacteria</taxon>
        <taxon>Pseudomonadati</taxon>
        <taxon>Pseudomonadota</taxon>
        <taxon>Alphaproteobacteria</taxon>
        <taxon>Rhodobacterales</taxon>
        <taxon>Paracoccaceae</taxon>
        <taxon>Paracoccus</taxon>
    </lineage>
</organism>
<dbReference type="STRING" id="525640.SAMN04487971_12530"/>
<reference evidence="2" key="1">
    <citation type="submission" date="2016-10" db="EMBL/GenBank/DDBJ databases">
        <authorList>
            <person name="Varghese N."/>
            <person name="Submissions S."/>
        </authorList>
    </citation>
    <scope>NUCLEOTIDE SEQUENCE [LARGE SCALE GENOMIC DNA]</scope>
    <source>
        <strain evidence="2">CGMCC 1.7655</strain>
    </source>
</reference>
<sequence length="65" mass="6595">MSQSSTAPAAPPRTAASVTGISSLDRAGLLALWQEVHGGPPPRSMSQPLLRKVLAFDLQLGAAGG</sequence>
<evidence type="ECO:0000313" key="2">
    <source>
        <dbReference type="Proteomes" id="UP000199555"/>
    </source>
</evidence>
<dbReference type="AlphaFoldDB" id="A0A1G9N2H2"/>
<name>A0A1G9N2H2_9RHOB</name>
<dbReference type="RefSeq" id="WP_090757317.1">
    <property type="nucleotide sequence ID" value="NZ_FNGE01000025.1"/>
</dbReference>
<protein>
    <submittedName>
        <fullName evidence="1">Uncharacterized protein</fullName>
    </submittedName>
</protein>
<evidence type="ECO:0000313" key="1">
    <source>
        <dbReference type="EMBL" id="SDL80698.1"/>
    </source>
</evidence>